<accession>A0A0L8HC17</accession>
<sequence length="146" mass="16483">MPSPHSTVQQIWILLSPPPSTLIYSDTLQIPVPSPSTLIYEFTHQNLYFFSHAPPSSYPLQTSIALPFIVIHPLQTCIAPLPHHHQQPFINLHYSTLSKPVLLHTSSQSTLISSHPLQSCIVPPPYHGTPHKPTFFFSPILFFLFQ</sequence>
<organism evidence="1">
    <name type="scientific">Octopus bimaculoides</name>
    <name type="common">California two-spotted octopus</name>
    <dbReference type="NCBI Taxonomy" id="37653"/>
    <lineage>
        <taxon>Eukaryota</taxon>
        <taxon>Metazoa</taxon>
        <taxon>Spiralia</taxon>
        <taxon>Lophotrochozoa</taxon>
        <taxon>Mollusca</taxon>
        <taxon>Cephalopoda</taxon>
        <taxon>Coleoidea</taxon>
        <taxon>Octopodiformes</taxon>
        <taxon>Octopoda</taxon>
        <taxon>Incirrata</taxon>
        <taxon>Octopodidae</taxon>
        <taxon>Octopus</taxon>
    </lineage>
</organism>
<dbReference type="AlphaFoldDB" id="A0A0L8HC17"/>
<proteinExistence type="predicted"/>
<gene>
    <name evidence="1" type="ORF">OCBIM_22018934mg</name>
</gene>
<name>A0A0L8HC17_OCTBM</name>
<evidence type="ECO:0000313" key="1">
    <source>
        <dbReference type="EMBL" id="KOF86310.1"/>
    </source>
</evidence>
<reference evidence="1" key="1">
    <citation type="submission" date="2015-07" db="EMBL/GenBank/DDBJ databases">
        <title>MeaNS - Measles Nucleotide Surveillance Program.</title>
        <authorList>
            <person name="Tran T."/>
            <person name="Druce J."/>
        </authorList>
    </citation>
    <scope>NUCLEOTIDE SEQUENCE</scope>
    <source>
        <strain evidence="1">UCB-OBI-ISO-001</strain>
        <tissue evidence="1">Gonad</tissue>
    </source>
</reference>
<dbReference type="EMBL" id="KQ418698">
    <property type="protein sequence ID" value="KOF86310.1"/>
    <property type="molecule type" value="Genomic_DNA"/>
</dbReference>
<protein>
    <submittedName>
        <fullName evidence="1">Uncharacterized protein</fullName>
    </submittedName>
</protein>